<evidence type="ECO:0000313" key="2">
    <source>
        <dbReference type="EMBL" id="ETO34535.1"/>
    </source>
</evidence>
<comment type="caution">
    <text evidence="2">The sequence shown here is derived from an EMBL/GenBank/DDBJ whole genome shotgun (WGS) entry which is preliminary data.</text>
</comment>
<keyword evidence="1" id="KW-0812">Transmembrane</keyword>
<protein>
    <submittedName>
        <fullName evidence="2">Uncharacterized protein</fullName>
    </submittedName>
</protein>
<reference evidence="2 3" key="1">
    <citation type="journal article" date="2013" name="Curr. Biol.">
        <title>The Genome of the Foraminiferan Reticulomyxa filosa.</title>
        <authorList>
            <person name="Glockner G."/>
            <person name="Hulsmann N."/>
            <person name="Schleicher M."/>
            <person name="Noegel A.A."/>
            <person name="Eichinger L."/>
            <person name="Gallinger C."/>
            <person name="Pawlowski J."/>
            <person name="Sierra R."/>
            <person name="Euteneuer U."/>
            <person name="Pillet L."/>
            <person name="Moustafa A."/>
            <person name="Platzer M."/>
            <person name="Groth M."/>
            <person name="Szafranski K."/>
            <person name="Schliwa M."/>
        </authorList>
    </citation>
    <scope>NUCLEOTIDE SEQUENCE [LARGE SCALE GENOMIC DNA]</scope>
</reference>
<dbReference type="EMBL" id="ASPP01002480">
    <property type="protein sequence ID" value="ETO34535.1"/>
    <property type="molecule type" value="Genomic_DNA"/>
</dbReference>
<keyword evidence="1" id="KW-0472">Membrane</keyword>
<dbReference type="AlphaFoldDB" id="X6P7N9"/>
<feature type="transmembrane region" description="Helical" evidence="1">
    <location>
        <begin position="27"/>
        <end position="48"/>
    </location>
</feature>
<keyword evidence="3" id="KW-1185">Reference proteome</keyword>
<proteinExistence type="predicted"/>
<keyword evidence="1" id="KW-1133">Transmembrane helix</keyword>
<sequence length="355" mass="41352">MTKFKAHTNCQFRSIKAQSKKKRNLRYIRKATSSSVIFVEVVCIRVMALIHTVKEKMSKTLKFETEYWIINVIWIDYLTLNFQVNCQFIVSKYSFKKKRGLSVTFQKSLSNMSSQINNIFQSLSDLPKPFACPQCILFKDEILICGADDCYSYHTMKKQYKYICSYPNDVQLSANYVVQLTHSQTNPSEIHLLSFGGQCKNEMKQTLFMKYKSVWEISDDQCDSKSEHDSISQSFNTWIRHDQNANIGKLEANFEGARGLIGGINNDLLFITHSPKNIEVIDLKTMKSLTEIKNDIIPTEQHKYGLEYHCFVPLTINNEKVINHFILFCKNTGLLIKYDEQNKIFNYENYQFALL</sequence>
<accession>X6P7N9</accession>
<evidence type="ECO:0000313" key="3">
    <source>
        <dbReference type="Proteomes" id="UP000023152"/>
    </source>
</evidence>
<dbReference type="Proteomes" id="UP000023152">
    <property type="component" value="Unassembled WGS sequence"/>
</dbReference>
<name>X6P7N9_RETFI</name>
<evidence type="ECO:0000256" key="1">
    <source>
        <dbReference type="SAM" id="Phobius"/>
    </source>
</evidence>
<gene>
    <name evidence="2" type="ORF">RFI_02559</name>
</gene>
<organism evidence="2 3">
    <name type="scientific">Reticulomyxa filosa</name>
    <dbReference type="NCBI Taxonomy" id="46433"/>
    <lineage>
        <taxon>Eukaryota</taxon>
        <taxon>Sar</taxon>
        <taxon>Rhizaria</taxon>
        <taxon>Retaria</taxon>
        <taxon>Foraminifera</taxon>
        <taxon>Monothalamids</taxon>
        <taxon>Reticulomyxidae</taxon>
        <taxon>Reticulomyxa</taxon>
    </lineage>
</organism>